<evidence type="ECO:0000259" key="2">
    <source>
        <dbReference type="Pfam" id="PF00561"/>
    </source>
</evidence>
<dbReference type="EMBL" id="LFZX01000024">
    <property type="protein sequence ID" value="KNC68413.1"/>
    <property type="molecule type" value="Genomic_DNA"/>
</dbReference>
<keyword evidence="3" id="KW-0378">Hydrolase</keyword>
<feature type="region of interest" description="Disordered" evidence="1">
    <location>
        <begin position="299"/>
        <end position="328"/>
    </location>
</feature>
<proteinExistence type="predicted"/>
<dbReference type="PANTHER" id="PTHR43433:SF5">
    <property type="entry name" value="AB HYDROLASE-1 DOMAIN-CONTAINING PROTEIN"/>
    <property type="match status" value="1"/>
</dbReference>
<organism evidence="3 4">
    <name type="scientific">Pseudoalteromonas rubra</name>
    <dbReference type="NCBI Taxonomy" id="43658"/>
    <lineage>
        <taxon>Bacteria</taxon>
        <taxon>Pseudomonadati</taxon>
        <taxon>Pseudomonadota</taxon>
        <taxon>Gammaproteobacteria</taxon>
        <taxon>Alteromonadales</taxon>
        <taxon>Pseudoalteromonadaceae</taxon>
        <taxon>Pseudoalteromonas</taxon>
    </lineage>
</organism>
<dbReference type="SUPFAM" id="SSF53474">
    <property type="entry name" value="alpha/beta-Hydrolases"/>
    <property type="match status" value="1"/>
</dbReference>
<evidence type="ECO:0000256" key="1">
    <source>
        <dbReference type="SAM" id="MobiDB-lite"/>
    </source>
</evidence>
<dbReference type="GO" id="GO:0004806">
    <property type="term" value="F:triacylglycerol lipase activity"/>
    <property type="evidence" value="ECO:0007669"/>
    <property type="project" value="TreeGrafter"/>
</dbReference>
<dbReference type="InterPro" id="IPR029058">
    <property type="entry name" value="AB_hydrolase_fold"/>
</dbReference>
<sequence>MRSIKTSNGLTLSYQDCGNRHAPAIILIMGLGAQMTVWPDELYFGLVDRGFRVIRFDNRDTGLSSHLDEQGTPNLFKTWLRRKVPFGKQAPYSLEDMADDVLALMKALKIKKAHLVGASMGGMIAQILAAKQRKKVLSLTSIMSSANNQLISGKSLGILLKLARLTPRNNSPQAAISYNVRLNQLIGSPAYPRDEQTLREQATMHISRAHNPAGFKRQLAAITASGDRRHLLTRIKAPTLVIHGTHDPIFPLTAGQQTAAEIRKARLKIVEGLGHDFPPMLMGKMAKWIAKHVKKAELKRLKKKRKKKATTEQVGQPSTQTNKPDPSN</sequence>
<name>A0A0L0EX49_9GAMM</name>
<dbReference type="Proteomes" id="UP000036850">
    <property type="component" value="Unassembled WGS sequence"/>
</dbReference>
<accession>A0A0L0EX49</accession>
<comment type="caution">
    <text evidence="3">The sequence shown here is derived from an EMBL/GenBank/DDBJ whole genome shotgun (WGS) entry which is preliminary data.</text>
</comment>
<evidence type="ECO:0000313" key="3">
    <source>
        <dbReference type="EMBL" id="KNC68413.1"/>
    </source>
</evidence>
<dbReference type="PANTHER" id="PTHR43433">
    <property type="entry name" value="HYDROLASE, ALPHA/BETA FOLD FAMILY PROTEIN"/>
    <property type="match status" value="1"/>
</dbReference>
<gene>
    <name evidence="3" type="ORF">AC626_05020</name>
</gene>
<dbReference type="Pfam" id="PF00561">
    <property type="entry name" value="Abhydrolase_1"/>
    <property type="match status" value="1"/>
</dbReference>
<dbReference type="InterPro" id="IPR050471">
    <property type="entry name" value="AB_hydrolase"/>
</dbReference>
<protein>
    <submittedName>
        <fullName evidence="3">Hydrolase</fullName>
    </submittedName>
</protein>
<dbReference type="PATRIC" id="fig|43658.6.peg.5472"/>
<feature type="domain" description="AB hydrolase-1" evidence="2">
    <location>
        <begin position="23"/>
        <end position="276"/>
    </location>
</feature>
<feature type="compositionally biased region" description="Polar residues" evidence="1">
    <location>
        <begin position="313"/>
        <end position="328"/>
    </location>
</feature>
<dbReference type="AlphaFoldDB" id="A0A0L0EX49"/>
<dbReference type="Gene3D" id="3.40.50.1820">
    <property type="entry name" value="alpha/beta hydrolase"/>
    <property type="match status" value="1"/>
</dbReference>
<dbReference type="GO" id="GO:0046503">
    <property type="term" value="P:glycerolipid catabolic process"/>
    <property type="evidence" value="ECO:0007669"/>
    <property type="project" value="TreeGrafter"/>
</dbReference>
<reference evidence="4" key="1">
    <citation type="submission" date="2015-07" db="EMBL/GenBank/DDBJ databases">
        <title>Draft genome sequence of a Pseudoalteromonas rubra strain, OCN096, isolated from Kaneohe Bay, Oahu, Hawaii.</title>
        <authorList>
            <person name="Beurmann S."/>
            <person name="Ushijima B."/>
            <person name="Belcaid M."/>
            <person name="Callahan S.M."/>
            <person name="Aeby G.S."/>
        </authorList>
    </citation>
    <scope>NUCLEOTIDE SEQUENCE [LARGE SCALE GENOMIC DNA]</scope>
    <source>
        <strain evidence="4">OCN096</strain>
    </source>
</reference>
<evidence type="ECO:0000313" key="4">
    <source>
        <dbReference type="Proteomes" id="UP000036850"/>
    </source>
</evidence>
<dbReference type="OrthoDB" id="7055710at2"/>
<dbReference type="InterPro" id="IPR000073">
    <property type="entry name" value="AB_hydrolase_1"/>
</dbReference>